<proteinExistence type="predicted"/>
<name>A0AAW2YLE6_9EUKA</name>
<feature type="domain" description="Helicase ATP-binding" evidence="6">
    <location>
        <begin position="802"/>
        <end position="971"/>
    </location>
</feature>
<feature type="region of interest" description="Disordered" evidence="5">
    <location>
        <begin position="1731"/>
        <end position="1751"/>
    </location>
</feature>
<dbReference type="SMART" id="SM00487">
    <property type="entry name" value="DEXDc"/>
    <property type="match status" value="1"/>
</dbReference>
<evidence type="ECO:0000256" key="5">
    <source>
        <dbReference type="SAM" id="MobiDB-lite"/>
    </source>
</evidence>
<evidence type="ECO:0000313" key="8">
    <source>
        <dbReference type="Proteomes" id="UP001431209"/>
    </source>
</evidence>
<dbReference type="InterPro" id="IPR052431">
    <property type="entry name" value="SKI2_subfamily_helicases"/>
</dbReference>
<organism evidence="7 8">
    <name type="scientific">Acrasis kona</name>
    <dbReference type="NCBI Taxonomy" id="1008807"/>
    <lineage>
        <taxon>Eukaryota</taxon>
        <taxon>Discoba</taxon>
        <taxon>Heterolobosea</taxon>
        <taxon>Tetramitia</taxon>
        <taxon>Eutetramitia</taxon>
        <taxon>Acrasidae</taxon>
        <taxon>Acrasis</taxon>
    </lineage>
</organism>
<dbReference type="GO" id="GO:0003676">
    <property type="term" value="F:nucleic acid binding"/>
    <property type="evidence" value="ECO:0007669"/>
    <property type="project" value="InterPro"/>
</dbReference>
<dbReference type="GO" id="GO:0004386">
    <property type="term" value="F:helicase activity"/>
    <property type="evidence" value="ECO:0007669"/>
    <property type="project" value="UniProtKB-KW"/>
</dbReference>
<evidence type="ECO:0000259" key="6">
    <source>
        <dbReference type="PROSITE" id="PS51192"/>
    </source>
</evidence>
<dbReference type="InterPro" id="IPR014001">
    <property type="entry name" value="Helicase_ATP-bd"/>
</dbReference>
<evidence type="ECO:0000256" key="2">
    <source>
        <dbReference type="ARBA" id="ARBA00022801"/>
    </source>
</evidence>
<dbReference type="SUPFAM" id="SSF52540">
    <property type="entry name" value="P-loop containing nucleoside triphosphate hydrolases"/>
    <property type="match status" value="1"/>
</dbReference>
<accession>A0AAW2YLE6</accession>
<dbReference type="Pfam" id="PF26076">
    <property type="entry name" value="WHD_DDX60"/>
    <property type="match status" value="1"/>
</dbReference>
<dbReference type="GO" id="GO:0005524">
    <property type="term" value="F:ATP binding"/>
    <property type="evidence" value="ECO:0007669"/>
    <property type="project" value="UniProtKB-KW"/>
</dbReference>
<dbReference type="FunFam" id="3.40.50.300:FF:001039">
    <property type="entry name" value="ATP-dependent RNA helicase DDX60"/>
    <property type="match status" value="1"/>
</dbReference>
<dbReference type="GO" id="GO:0016787">
    <property type="term" value="F:hydrolase activity"/>
    <property type="evidence" value="ECO:0007669"/>
    <property type="project" value="UniProtKB-KW"/>
</dbReference>
<dbReference type="InterPro" id="IPR011545">
    <property type="entry name" value="DEAD/DEAH_box_helicase_dom"/>
</dbReference>
<evidence type="ECO:0000313" key="7">
    <source>
        <dbReference type="EMBL" id="KAL0478301.1"/>
    </source>
</evidence>
<keyword evidence="3" id="KW-0347">Helicase</keyword>
<comment type="caution">
    <text evidence="7">The sequence shown here is derived from an EMBL/GenBank/DDBJ whole genome shotgun (WGS) entry which is preliminary data.</text>
</comment>
<dbReference type="Proteomes" id="UP001431209">
    <property type="component" value="Unassembled WGS sequence"/>
</dbReference>
<dbReference type="Pfam" id="PF00270">
    <property type="entry name" value="DEAD"/>
    <property type="match status" value="1"/>
</dbReference>
<evidence type="ECO:0000256" key="3">
    <source>
        <dbReference type="ARBA" id="ARBA00022806"/>
    </source>
</evidence>
<sequence>MDEGSGSHESPASDVMIKAKEGFVFFERDLMDQCGGRNLFFVDGHQLVDTLITEGFVDMTCGGQFLHLSYLIEKFVMKLLDIGAKCQFIFFSDVLDSCIVFKQMAFEVAKAHLTFIGCTVKQFRSGYDELFENHILCTRPSFYWGYPDSDLSLFFYHVHNVIYVVNLRFEGNTLYGLASETKMVLDEIESEQIALQLKNEYHHEDAIKSDHDIFDHRLFQRIKVDLKSEVNFDLSSYSCVLYVCHQMCQKKPDYSFHCRLLLVTLLLQNHLPLQQRAFSIVPPNQKLLEFLGEFMHTIIYLVKDKNYTTNNLYDIVDSRLFHMVYYTYCNKFSDQDIMKNVHLPDCLKQSFRCMYKWIPDHVICKVDRVTDNFILQPTLEIEHYKLLPVENKLIQEMLSNWPNTVQIHSVEEAKEYFANSKLSTKVYKGINFHWHSKRPLLSKYETSRLDRTQKRLHAFASSFQSLHHRKLIIGANTKKHKVENMIELEEKSNNNVLEDINKVDVIVIIKHLDQYESNEDEQSLQIIQQYIKGKKISNFRSTSLLQQYDQVRELLDQSKIIESKSSAIVLFKKVRIEVLKIRLLMVQYMSNKKRPMNCYNLLEKAQKDEKSLNTVKKHIKEIDQILEILSLQNKIENVMVDCLLKNLKRPVETSHATAAWIVFKECVILRDLVNALDVKQKIYTSRIFERINEVMDITCKLLRDHGFNKSAFIFWNTFNQVPEDAQDKYDYQDLQLFHSEFPSVHYLLSLFDESKSQLGLFSLVEEIDVPKVFKSIQEKIKFLDDNMYDLGFKPDDWQIKLIEMVRRRNSVLVAAPTSSGKTFIAFYVIERILRESSDGVVVFVLPNNALANQVYAEVYSKYNKNYNPDGLAHMLGMFTADDQINMLSCQVLITNPACLEILMLSPNSTKWKNRMRYVIFDEVHTIREKGSGQTIENCIKMITCPFIALSATIANPQHFVNWVQSLKKESFVDFIQHFERPRPLEYEISAGKELLPIHPCAVLDISSLTEPGFQILENMSPYQSRQLFQIGRHYGAFSELSIFLNSTPVSLATRSDFNLLRQKLKNAMTELYRSKNLGALKNIIKAFQRPLDNAKFVIDDDIIQRHEHLLCNMIQRRLFPCIMFHFNKMGIDMLTSVTMIILKANKWMVLWPDEATKAKALSEIKKSVSELRETNMVEELHLKALLCGVAVHYNSMYDGYRKEVEKLFRLKYIPLIISTSTLALGIHMPAKSVVMYGTSKYMDNIMFQQCAGRSGRRGFDVKGVVIFQDFPRAEMEKYVTADVTNINGSALSSPSFFLRILMLGWFGIHDDSERVIKDNDIVRRVTSDCIRALGPSFLCFDNHPSDENNYMIHHFRFCLEFLMRQGYIDVLGRPLEFAGVASNLFYHEPGTFLFIKFLREGLFDDMVPLVIPEDETYKKKDFKKKKEGKNCNIPGVEVWQIDVVTVFSYLFAAYPVFNSNRSAKKKPRVLPSLPNQFKASLKEYKKQVNEIYTGYVRSCSASFDNKHETTLPLSKIRFKSTYLPPTPKPIPTIAAKCKKDNSASNKIEYAWNSDSDSEDEKDNDPVIENSDHNPTIVCQGPFLDAILQKNLDYNCVSSFAALSGNDDTFEEDLQKSLKKLLGTVRGTVPLFESSIPFPTGGFKQDIDSFLVDYLKHGSLKRLVLENNIPNKTQARTMIEDAIKTLKKICTSFSYIENSKQNHVMKAFESIKLRLIYLYYGLKKRPEFRKQLNYGNEPKHDPHTTNKKKLAY</sequence>
<keyword evidence="4" id="KW-0067">ATP-binding</keyword>
<keyword evidence="2" id="KW-0378">Hydrolase</keyword>
<dbReference type="GO" id="GO:0005737">
    <property type="term" value="C:cytoplasm"/>
    <property type="evidence" value="ECO:0007669"/>
    <property type="project" value="TreeGrafter"/>
</dbReference>
<dbReference type="PANTHER" id="PTHR44533">
    <property type="entry name" value="DEAD/H RNA HELICASE, PUTATIVE-RELATED"/>
    <property type="match status" value="1"/>
</dbReference>
<protein>
    <recommendedName>
        <fullName evidence="6">Helicase ATP-binding domain-containing protein</fullName>
    </recommendedName>
</protein>
<dbReference type="SMART" id="SM00490">
    <property type="entry name" value="HELICc"/>
    <property type="match status" value="1"/>
</dbReference>
<dbReference type="PROSITE" id="PS51192">
    <property type="entry name" value="HELICASE_ATP_BIND_1"/>
    <property type="match status" value="1"/>
</dbReference>
<evidence type="ECO:0000256" key="1">
    <source>
        <dbReference type="ARBA" id="ARBA00022741"/>
    </source>
</evidence>
<evidence type="ECO:0000256" key="4">
    <source>
        <dbReference type="ARBA" id="ARBA00022840"/>
    </source>
</evidence>
<keyword evidence="8" id="KW-1185">Reference proteome</keyword>
<dbReference type="Pfam" id="PF00271">
    <property type="entry name" value="Helicase_C"/>
    <property type="match status" value="1"/>
</dbReference>
<dbReference type="PANTHER" id="PTHR44533:SF4">
    <property type="entry name" value="DEAD_H RNA HELICASE, PUTATIVE-RELATED"/>
    <property type="match status" value="1"/>
</dbReference>
<dbReference type="InterPro" id="IPR059032">
    <property type="entry name" value="WHD_DDX60"/>
</dbReference>
<keyword evidence="1" id="KW-0547">Nucleotide-binding</keyword>
<dbReference type="EMBL" id="JAOPGA020000356">
    <property type="protein sequence ID" value="KAL0478301.1"/>
    <property type="molecule type" value="Genomic_DNA"/>
</dbReference>
<reference evidence="7 8" key="1">
    <citation type="submission" date="2024-03" db="EMBL/GenBank/DDBJ databases">
        <title>The Acrasis kona genome and developmental transcriptomes reveal deep origins of eukaryotic multicellular pathways.</title>
        <authorList>
            <person name="Sheikh S."/>
            <person name="Fu C.-J."/>
            <person name="Brown M.W."/>
            <person name="Baldauf S.L."/>
        </authorList>
    </citation>
    <scope>NUCLEOTIDE SEQUENCE [LARGE SCALE GENOMIC DNA]</scope>
    <source>
        <strain evidence="7 8">ATCC MYA-3509</strain>
    </source>
</reference>
<dbReference type="InterPro" id="IPR001650">
    <property type="entry name" value="Helicase_C-like"/>
</dbReference>
<dbReference type="InterPro" id="IPR027417">
    <property type="entry name" value="P-loop_NTPase"/>
</dbReference>
<dbReference type="Gene3D" id="3.40.50.300">
    <property type="entry name" value="P-loop containing nucleotide triphosphate hydrolases"/>
    <property type="match status" value="2"/>
</dbReference>
<gene>
    <name evidence="7" type="ORF">AKO1_008520</name>
</gene>